<evidence type="ECO:0000313" key="1">
    <source>
        <dbReference type="EMBL" id="WHA42191.1"/>
    </source>
</evidence>
<evidence type="ECO:0008006" key="3">
    <source>
        <dbReference type="Google" id="ProtNLM"/>
    </source>
</evidence>
<evidence type="ECO:0000313" key="2">
    <source>
        <dbReference type="Proteomes" id="UP000298664"/>
    </source>
</evidence>
<name>A0AAF0KES0_9HYPH</name>
<dbReference type="Proteomes" id="UP000298664">
    <property type="component" value="Chromosome Circular"/>
</dbReference>
<sequence>MTQKFEFELVFELPEGTHDPFALSDAVFEAGFEDAVIGTGNPRLLGIELEAEGDDAEEVILSAARAIVRSLPEGSRLRETRPDLVSLSDVAEKLHIRRQALQKRKEMPLPSVGGLYRIDELADVLLAASEPREGRRAPRFDISASKGWFLAGLAARRINALLTMEYIDPVSITRIGRR</sequence>
<dbReference type="RefSeq" id="WP_137394110.1">
    <property type="nucleotide sequence ID" value="NZ_CP124733.1"/>
</dbReference>
<dbReference type="EMBL" id="CP124733">
    <property type="protein sequence ID" value="WHA42191.1"/>
    <property type="molecule type" value="Genomic_DNA"/>
</dbReference>
<reference evidence="1" key="1">
    <citation type="submission" date="2023-05" db="EMBL/GenBank/DDBJ databases">
        <title>Complete genome sequence of Agrobacterium larrymoorei CFBP5477.</title>
        <authorList>
            <person name="Yen H.-C."/>
            <person name="Chou L."/>
            <person name="Lin Y.-C."/>
            <person name="Lai E.-M."/>
            <person name="Kuo C.-H."/>
        </authorList>
    </citation>
    <scope>NUCLEOTIDE SEQUENCE</scope>
    <source>
        <strain evidence="1">CFBP5477</strain>
    </source>
</reference>
<proteinExistence type="predicted"/>
<accession>A0AAF0KES0</accession>
<dbReference type="AlphaFoldDB" id="A0AAF0KES0"/>
<protein>
    <recommendedName>
        <fullName evidence="3">DNA-binding protein</fullName>
    </recommendedName>
</protein>
<organism evidence="1 2">
    <name type="scientific">Agrobacterium larrymoorei</name>
    <dbReference type="NCBI Taxonomy" id="160699"/>
    <lineage>
        <taxon>Bacteria</taxon>
        <taxon>Pseudomonadati</taxon>
        <taxon>Pseudomonadota</taxon>
        <taxon>Alphaproteobacteria</taxon>
        <taxon>Hyphomicrobiales</taxon>
        <taxon>Rhizobiaceae</taxon>
        <taxon>Rhizobium/Agrobacterium group</taxon>
        <taxon>Agrobacterium</taxon>
    </lineage>
</organism>
<gene>
    <name evidence="1" type="ORF">CFBP5477_006090</name>
</gene>